<feature type="transmembrane region" description="Helical" evidence="6">
    <location>
        <begin position="266"/>
        <end position="285"/>
    </location>
</feature>
<dbReference type="PANTHER" id="PTHR30250:SF26">
    <property type="entry name" value="PSMA PROTEIN"/>
    <property type="match status" value="1"/>
</dbReference>
<feature type="transmembrane region" description="Helical" evidence="6">
    <location>
        <begin position="347"/>
        <end position="369"/>
    </location>
</feature>
<feature type="transmembrane region" description="Helical" evidence="6">
    <location>
        <begin position="223"/>
        <end position="246"/>
    </location>
</feature>
<accession>A0A5E4X6W3</accession>
<dbReference type="GO" id="GO:0005886">
    <property type="term" value="C:plasma membrane"/>
    <property type="evidence" value="ECO:0007669"/>
    <property type="project" value="UniProtKB-SubCell"/>
</dbReference>
<feature type="transmembrane region" description="Helical" evidence="6">
    <location>
        <begin position="314"/>
        <end position="335"/>
    </location>
</feature>
<gene>
    <name evidence="7" type="ORF">PMO31116_03663</name>
</gene>
<comment type="subcellular location">
    <subcellularLocation>
        <location evidence="1">Cell membrane</location>
        <topology evidence="1">Multi-pass membrane protein</topology>
    </subcellularLocation>
</comment>
<feature type="transmembrane region" description="Helical" evidence="6">
    <location>
        <begin position="404"/>
        <end position="426"/>
    </location>
</feature>
<keyword evidence="8" id="KW-1185">Reference proteome</keyword>
<dbReference type="Pfam" id="PF01943">
    <property type="entry name" value="Polysacc_synt"/>
    <property type="match status" value="1"/>
</dbReference>
<proteinExistence type="predicted"/>
<feature type="transmembrane region" description="Helical" evidence="6">
    <location>
        <begin position="124"/>
        <end position="145"/>
    </location>
</feature>
<sequence length="507" mass="55371">MSLRYNIAANYGAQAYVTLIGILILPFYVRHLGAEAYGLVGFFTLLQNWFNLLDLGLSPTVARETARYRGGALSALNYRRLLRSLQLIFAAIAIVGGAALMFGAGFIAHTWLKVQHLPFADVRTSIQLMALGVSLRWMSGLFRGVVSGSEQFVWLSGFNAIIATLRFPGALLVLIWVSSSPVAFFAYQFLVALVELLGLMTMVRKHLPSLSAGEEIGWSVESLVGAIAPVLKFALSTAFTSAVWVLVTQTDKLILSNRLPLDEYGYYSLGVLVAGGVLMASGPITNSVMPKITKLHAEGEENEITRLYRATTQWVGVVVIPVVVAIALFAHHILFVWTGDAVLSSHAAPILIFYTLGNGLLCLSGLSILLQYAHGNMRLHIIGNVIFGGVFFPSLIWATSQFGVIGACWTWLALNTASFALWLPVVHRTFLPKLHVAWLVRDVGTIVLATLIPAALLSWTVKWQGDRLIDLFIFCAIGMILVVAAAIGSSVMREAVLRYVTPRIRRV</sequence>
<reference evidence="7 8" key="1">
    <citation type="submission" date="2019-08" db="EMBL/GenBank/DDBJ databases">
        <authorList>
            <person name="Peeters C."/>
        </authorList>
    </citation>
    <scope>NUCLEOTIDE SEQUENCE [LARGE SCALE GENOMIC DNA]</scope>
    <source>
        <strain evidence="7 8">LMG 31116</strain>
    </source>
</reference>
<evidence type="ECO:0000256" key="6">
    <source>
        <dbReference type="SAM" id="Phobius"/>
    </source>
</evidence>
<evidence type="ECO:0000256" key="3">
    <source>
        <dbReference type="ARBA" id="ARBA00022692"/>
    </source>
</evidence>
<keyword evidence="3 6" id="KW-0812">Transmembrane</keyword>
<evidence type="ECO:0000256" key="5">
    <source>
        <dbReference type="ARBA" id="ARBA00023136"/>
    </source>
</evidence>
<evidence type="ECO:0000256" key="1">
    <source>
        <dbReference type="ARBA" id="ARBA00004651"/>
    </source>
</evidence>
<dbReference type="InterPro" id="IPR050833">
    <property type="entry name" value="Poly_Biosynth_Transport"/>
</dbReference>
<feature type="transmembrane region" description="Helical" evidence="6">
    <location>
        <begin position="152"/>
        <end position="176"/>
    </location>
</feature>
<feature type="transmembrane region" description="Helical" evidence="6">
    <location>
        <begin position="182"/>
        <end position="203"/>
    </location>
</feature>
<feature type="transmembrane region" description="Helical" evidence="6">
    <location>
        <begin position="381"/>
        <end position="398"/>
    </location>
</feature>
<dbReference type="PANTHER" id="PTHR30250">
    <property type="entry name" value="PST FAMILY PREDICTED COLANIC ACID TRANSPORTER"/>
    <property type="match status" value="1"/>
</dbReference>
<evidence type="ECO:0000313" key="8">
    <source>
        <dbReference type="Proteomes" id="UP000368474"/>
    </source>
</evidence>
<feature type="transmembrane region" description="Helical" evidence="6">
    <location>
        <begin position="7"/>
        <end position="28"/>
    </location>
</feature>
<feature type="transmembrane region" description="Helical" evidence="6">
    <location>
        <begin position="471"/>
        <end position="496"/>
    </location>
</feature>
<feature type="transmembrane region" description="Helical" evidence="6">
    <location>
        <begin position="34"/>
        <end position="53"/>
    </location>
</feature>
<dbReference type="InterPro" id="IPR002797">
    <property type="entry name" value="Polysacc_synth"/>
</dbReference>
<evidence type="ECO:0000313" key="7">
    <source>
        <dbReference type="EMBL" id="VVE32016.1"/>
    </source>
</evidence>
<evidence type="ECO:0000256" key="2">
    <source>
        <dbReference type="ARBA" id="ARBA00022475"/>
    </source>
</evidence>
<keyword evidence="4 6" id="KW-1133">Transmembrane helix</keyword>
<dbReference type="Proteomes" id="UP000368474">
    <property type="component" value="Unassembled WGS sequence"/>
</dbReference>
<protein>
    <submittedName>
        <fullName evidence="7">Polysaccharide biosynthesis protein</fullName>
    </submittedName>
</protein>
<organism evidence="7 8">
    <name type="scientific">Pandoraea morbifera</name>
    <dbReference type="NCBI Taxonomy" id="2508300"/>
    <lineage>
        <taxon>Bacteria</taxon>
        <taxon>Pseudomonadati</taxon>
        <taxon>Pseudomonadota</taxon>
        <taxon>Betaproteobacteria</taxon>
        <taxon>Burkholderiales</taxon>
        <taxon>Burkholderiaceae</taxon>
        <taxon>Pandoraea</taxon>
    </lineage>
</organism>
<feature type="transmembrane region" description="Helical" evidence="6">
    <location>
        <begin position="87"/>
        <end position="112"/>
    </location>
</feature>
<name>A0A5E4X6W3_9BURK</name>
<keyword evidence="5 6" id="KW-0472">Membrane</keyword>
<dbReference type="AlphaFoldDB" id="A0A5E4X6W3"/>
<dbReference type="EMBL" id="CABPSD010000011">
    <property type="protein sequence ID" value="VVE32016.1"/>
    <property type="molecule type" value="Genomic_DNA"/>
</dbReference>
<evidence type="ECO:0000256" key="4">
    <source>
        <dbReference type="ARBA" id="ARBA00022989"/>
    </source>
</evidence>
<feature type="transmembrane region" description="Helical" evidence="6">
    <location>
        <begin position="438"/>
        <end position="459"/>
    </location>
</feature>
<keyword evidence="2" id="KW-1003">Cell membrane</keyword>